<feature type="compositionally biased region" description="Polar residues" evidence="1">
    <location>
        <begin position="38"/>
        <end position="51"/>
    </location>
</feature>
<name>A0A1B9G413_9TREE</name>
<keyword evidence="4" id="KW-1185">Reference proteome</keyword>
<evidence type="ECO:0000256" key="1">
    <source>
        <dbReference type="SAM" id="MobiDB-lite"/>
    </source>
</evidence>
<dbReference type="RefSeq" id="XP_019046823.1">
    <property type="nucleotide sequence ID" value="XM_019190075.1"/>
</dbReference>
<dbReference type="GeneID" id="30207825"/>
<feature type="compositionally biased region" description="Basic and acidic residues" evidence="1">
    <location>
        <begin position="24"/>
        <end position="37"/>
    </location>
</feature>
<dbReference type="KEGG" id="kbi:30207825"/>
<dbReference type="VEuPathDB" id="FungiDB:I302_03426"/>
<organism evidence="2">
    <name type="scientific">Kwoniella bestiolae CBS 10118</name>
    <dbReference type="NCBI Taxonomy" id="1296100"/>
    <lineage>
        <taxon>Eukaryota</taxon>
        <taxon>Fungi</taxon>
        <taxon>Dikarya</taxon>
        <taxon>Basidiomycota</taxon>
        <taxon>Agaricomycotina</taxon>
        <taxon>Tremellomycetes</taxon>
        <taxon>Tremellales</taxon>
        <taxon>Cryptococcaceae</taxon>
        <taxon>Kwoniella</taxon>
    </lineage>
</organism>
<accession>A0A1B9G413</accession>
<evidence type="ECO:0000313" key="4">
    <source>
        <dbReference type="Proteomes" id="UP000092730"/>
    </source>
</evidence>
<dbReference type="Proteomes" id="UP000092730">
    <property type="component" value="Chromosome 1"/>
</dbReference>
<feature type="region of interest" description="Disordered" evidence="1">
    <location>
        <begin position="1"/>
        <end position="61"/>
    </location>
</feature>
<dbReference type="EMBL" id="CP144541">
    <property type="protein sequence ID" value="WVW78103.1"/>
    <property type="molecule type" value="Genomic_DNA"/>
</dbReference>
<gene>
    <name evidence="2" type="ORF">I302_03426</name>
    <name evidence="3" type="ORF">I302_100054</name>
</gene>
<feature type="compositionally biased region" description="Low complexity" evidence="1">
    <location>
        <begin position="1"/>
        <end position="10"/>
    </location>
</feature>
<reference evidence="2" key="1">
    <citation type="submission" date="2013-07" db="EMBL/GenBank/DDBJ databases">
        <title>The Genome Sequence of Cryptococcus bestiolae CBS10118.</title>
        <authorList>
            <consortium name="The Broad Institute Genome Sequencing Platform"/>
            <person name="Cuomo C."/>
            <person name="Litvintseva A."/>
            <person name="Chen Y."/>
            <person name="Heitman J."/>
            <person name="Sun S."/>
            <person name="Springer D."/>
            <person name="Dromer F."/>
            <person name="Young S.K."/>
            <person name="Zeng Q."/>
            <person name="Gargeya S."/>
            <person name="Fitzgerald M."/>
            <person name="Abouelleil A."/>
            <person name="Alvarado L."/>
            <person name="Berlin A.M."/>
            <person name="Chapman S.B."/>
            <person name="Dewar J."/>
            <person name="Goldberg J."/>
            <person name="Griggs A."/>
            <person name="Gujja S."/>
            <person name="Hansen M."/>
            <person name="Howarth C."/>
            <person name="Imamovic A."/>
            <person name="Larimer J."/>
            <person name="McCowan C."/>
            <person name="Murphy C."/>
            <person name="Pearson M."/>
            <person name="Priest M."/>
            <person name="Roberts A."/>
            <person name="Saif S."/>
            <person name="Shea T."/>
            <person name="Sykes S."/>
            <person name="Wortman J."/>
            <person name="Nusbaum C."/>
            <person name="Birren B."/>
        </authorList>
    </citation>
    <scope>NUCLEOTIDE SEQUENCE [LARGE SCALE GENOMIC DNA]</scope>
    <source>
        <strain evidence="2">CBS 10118</strain>
    </source>
</reference>
<reference evidence="3" key="2">
    <citation type="submission" date="2013-07" db="EMBL/GenBank/DDBJ databases">
        <authorList>
            <consortium name="The Broad Institute Genome Sequencing Platform"/>
            <person name="Cuomo C."/>
            <person name="Litvintseva A."/>
            <person name="Chen Y."/>
            <person name="Heitman J."/>
            <person name="Sun S."/>
            <person name="Springer D."/>
            <person name="Dromer F."/>
            <person name="Young S.K."/>
            <person name="Zeng Q."/>
            <person name="Gargeya S."/>
            <person name="Fitzgerald M."/>
            <person name="Abouelleil A."/>
            <person name="Alvarado L."/>
            <person name="Berlin A.M."/>
            <person name="Chapman S.B."/>
            <person name="Dewar J."/>
            <person name="Goldberg J."/>
            <person name="Griggs A."/>
            <person name="Gujja S."/>
            <person name="Hansen M."/>
            <person name="Howarth C."/>
            <person name="Imamovic A."/>
            <person name="Larimer J."/>
            <person name="McCowan C."/>
            <person name="Murphy C."/>
            <person name="Pearson M."/>
            <person name="Priest M."/>
            <person name="Roberts A."/>
            <person name="Saif S."/>
            <person name="Shea T."/>
            <person name="Sykes S."/>
            <person name="Wortman J."/>
            <person name="Nusbaum C."/>
            <person name="Birren B."/>
        </authorList>
    </citation>
    <scope>NUCLEOTIDE SEQUENCE</scope>
    <source>
        <strain evidence="3">CBS 10118</strain>
    </source>
</reference>
<evidence type="ECO:0000313" key="2">
    <source>
        <dbReference type="EMBL" id="OCF25753.1"/>
    </source>
</evidence>
<sequence>MSSINQSSIISGGGHTNNEETLDQESKPLKDRAENVTKRSQSASSGGTVYQQGLVGSPEGNTSKMVDVIFPRWLGTLPIGEARTIVKTQDQCDSRESGLRERLLDIRERREEIPDRTMEVKSSISAAQSKLRSAGTRLGLSKLRISYKHEQQLEELRQESAEVDRQWMVLNNDARQLTEKLLDEKVDGSFRSMVDLLSQAKFNYIDATLHSIDGLKESISEAYSTCMKRQVYLSAGVREIVEKLLDHQGKLNKHREDPSQDVPLSVRLDRCSLEIQMTREHYSSVLGIWATDWLKHRNVSALQHRVCDTPLSNEAVVEALKERGFEDRAHRIVPKGGMVGPLKGVMRKDSRFVERGDNSSYVDETTISSLCEQQS</sequence>
<dbReference type="EMBL" id="KI894020">
    <property type="protein sequence ID" value="OCF25753.1"/>
    <property type="molecule type" value="Genomic_DNA"/>
</dbReference>
<proteinExistence type="predicted"/>
<protein>
    <submittedName>
        <fullName evidence="2">Uncharacterized protein</fullName>
    </submittedName>
</protein>
<evidence type="ECO:0000313" key="3">
    <source>
        <dbReference type="EMBL" id="WVW78103.1"/>
    </source>
</evidence>
<reference evidence="2" key="3">
    <citation type="submission" date="2014-01" db="EMBL/GenBank/DDBJ databases">
        <title>Evolution of pathogenesis and genome organization in the Tremellales.</title>
        <authorList>
            <person name="Cuomo C."/>
            <person name="Litvintseva A."/>
            <person name="Heitman J."/>
            <person name="Chen Y."/>
            <person name="Sun S."/>
            <person name="Springer D."/>
            <person name="Dromer F."/>
            <person name="Young S."/>
            <person name="Zeng Q."/>
            <person name="Chapman S."/>
            <person name="Gujja S."/>
            <person name="Saif S."/>
            <person name="Birren B."/>
        </authorList>
    </citation>
    <scope>NUCLEOTIDE SEQUENCE</scope>
    <source>
        <strain evidence="2">CBS 10118</strain>
    </source>
</reference>
<reference evidence="3" key="4">
    <citation type="submission" date="2024-02" db="EMBL/GenBank/DDBJ databases">
        <title>Comparative genomics of Cryptococcus and Kwoniella reveals pathogenesis evolution and contrasting modes of karyotype evolution via chromosome fusion or intercentromeric recombination.</title>
        <authorList>
            <person name="Coelho M.A."/>
            <person name="David-Palma M."/>
            <person name="Shea T."/>
            <person name="Bowers K."/>
            <person name="McGinley-Smith S."/>
            <person name="Mohammad A.W."/>
            <person name="Gnirke A."/>
            <person name="Yurkov A.M."/>
            <person name="Nowrousian M."/>
            <person name="Sun S."/>
            <person name="Cuomo C.A."/>
            <person name="Heitman J."/>
        </authorList>
    </citation>
    <scope>NUCLEOTIDE SEQUENCE</scope>
    <source>
        <strain evidence="3">CBS 10118</strain>
    </source>
</reference>
<dbReference type="AlphaFoldDB" id="A0A1B9G413"/>